<dbReference type="InterPro" id="IPR029034">
    <property type="entry name" value="Cystine-knot_cytokine"/>
</dbReference>
<sequence>MQGVRVEVCLREGSACQFDEAFPQGYTTVCKQKYIARKLVAIGPGKNRPIAVKDFLIPSCCVCSVIQTSINSRIGRGSRPSH</sequence>
<dbReference type="GO" id="GO:0021556">
    <property type="term" value="P:central nervous system formation"/>
    <property type="evidence" value="ECO:0007669"/>
    <property type="project" value="TreeGrafter"/>
</dbReference>
<keyword evidence="6" id="KW-1185">Reference proteome</keyword>
<dbReference type="GO" id="GO:0045087">
    <property type="term" value="P:innate immune response"/>
    <property type="evidence" value="ECO:0007669"/>
    <property type="project" value="TreeGrafter"/>
</dbReference>
<dbReference type="Proteomes" id="UP000466442">
    <property type="component" value="Unassembled WGS sequence"/>
</dbReference>
<organism evidence="5 6">
    <name type="scientific">Apolygus lucorum</name>
    <name type="common">Small green plant bug</name>
    <name type="synonym">Lygocoris lucorum</name>
    <dbReference type="NCBI Taxonomy" id="248454"/>
    <lineage>
        <taxon>Eukaryota</taxon>
        <taxon>Metazoa</taxon>
        <taxon>Ecdysozoa</taxon>
        <taxon>Arthropoda</taxon>
        <taxon>Hexapoda</taxon>
        <taxon>Insecta</taxon>
        <taxon>Pterygota</taxon>
        <taxon>Neoptera</taxon>
        <taxon>Paraneoptera</taxon>
        <taxon>Hemiptera</taxon>
        <taxon>Heteroptera</taxon>
        <taxon>Panheteroptera</taxon>
        <taxon>Cimicomorpha</taxon>
        <taxon>Miridae</taxon>
        <taxon>Mirini</taxon>
        <taxon>Apolygus</taxon>
    </lineage>
</organism>
<dbReference type="GO" id="GO:0005121">
    <property type="term" value="F:Toll binding"/>
    <property type="evidence" value="ECO:0007669"/>
    <property type="project" value="TreeGrafter"/>
</dbReference>
<dbReference type="GO" id="GO:0005615">
    <property type="term" value="C:extracellular space"/>
    <property type="evidence" value="ECO:0007669"/>
    <property type="project" value="UniProtKB-ARBA"/>
</dbReference>
<dbReference type="PANTHER" id="PTHR23199">
    <property type="entry name" value="NEUROTROPHIN 1-RELATED"/>
    <property type="match status" value="1"/>
</dbReference>
<dbReference type="AlphaFoldDB" id="A0A8S9XIK7"/>
<evidence type="ECO:0000256" key="3">
    <source>
        <dbReference type="ARBA" id="ARBA00023180"/>
    </source>
</evidence>
<dbReference type="InterPro" id="IPR032104">
    <property type="entry name" value="Spaetzle"/>
</dbReference>
<comment type="caution">
    <text evidence="5">The sequence shown here is derived from an EMBL/GenBank/DDBJ whole genome shotgun (WGS) entry which is preliminary data.</text>
</comment>
<evidence type="ECO:0000313" key="5">
    <source>
        <dbReference type="EMBL" id="KAF6208439.1"/>
    </source>
</evidence>
<dbReference type="SUPFAM" id="SSF57501">
    <property type="entry name" value="Cystine-knot cytokines"/>
    <property type="match status" value="1"/>
</dbReference>
<keyword evidence="1" id="KW-0732">Signal</keyword>
<dbReference type="EMBL" id="WIXP02000007">
    <property type="protein sequence ID" value="KAF6208439.1"/>
    <property type="molecule type" value="Genomic_DNA"/>
</dbReference>
<dbReference type="Pfam" id="PF16077">
    <property type="entry name" value="Spaetzle"/>
    <property type="match status" value="1"/>
</dbReference>
<gene>
    <name evidence="5" type="ORF">GE061_016895</name>
</gene>
<dbReference type="Gene3D" id="2.10.90.10">
    <property type="entry name" value="Cystine-knot cytokines"/>
    <property type="match status" value="1"/>
</dbReference>
<keyword evidence="2" id="KW-1015">Disulfide bond</keyword>
<protein>
    <recommendedName>
        <fullName evidence="4">Spaetzle domain-containing protein</fullName>
    </recommendedName>
</protein>
<dbReference type="PANTHER" id="PTHR23199:SF12">
    <property type="entry name" value="NEUROTROPHIN 1-RELATED"/>
    <property type="match status" value="1"/>
</dbReference>
<reference evidence="5" key="1">
    <citation type="journal article" date="2021" name="Mol. Ecol. Resour.">
        <title>Apolygus lucorum genome provides insights into omnivorousness and mesophyll feeding.</title>
        <authorList>
            <person name="Liu Y."/>
            <person name="Liu H."/>
            <person name="Wang H."/>
            <person name="Huang T."/>
            <person name="Liu B."/>
            <person name="Yang B."/>
            <person name="Yin L."/>
            <person name="Li B."/>
            <person name="Zhang Y."/>
            <person name="Zhang S."/>
            <person name="Jiang F."/>
            <person name="Zhang X."/>
            <person name="Ren Y."/>
            <person name="Wang B."/>
            <person name="Wang S."/>
            <person name="Lu Y."/>
            <person name="Wu K."/>
            <person name="Fan W."/>
            <person name="Wang G."/>
        </authorList>
    </citation>
    <scope>NUCLEOTIDE SEQUENCE</scope>
    <source>
        <strain evidence="5">12Hb</strain>
    </source>
</reference>
<name>A0A8S9XIK7_APOLU</name>
<dbReference type="OrthoDB" id="6359065at2759"/>
<proteinExistence type="predicted"/>
<evidence type="ECO:0000259" key="4">
    <source>
        <dbReference type="Pfam" id="PF16077"/>
    </source>
</evidence>
<evidence type="ECO:0000313" key="6">
    <source>
        <dbReference type="Proteomes" id="UP000466442"/>
    </source>
</evidence>
<accession>A0A8S9XIK7</accession>
<dbReference type="GO" id="GO:0008083">
    <property type="term" value="F:growth factor activity"/>
    <property type="evidence" value="ECO:0007669"/>
    <property type="project" value="TreeGrafter"/>
</dbReference>
<evidence type="ECO:0000256" key="2">
    <source>
        <dbReference type="ARBA" id="ARBA00023157"/>
    </source>
</evidence>
<evidence type="ECO:0000256" key="1">
    <source>
        <dbReference type="ARBA" id="ARBA00022729"/>
    </source>
</evidence>
<keyword evidence="3" id="KW-0325">Glycoprotein</keyword>
<dbReference type="InterPro" id="IPR052444">
    <property type="entry name" value="Spz/Toll_ligand-like"/>
</dbReference>
<feature type="domain" description="Spaetzle" evidence="4">
    <location>
        <begin position="2"/>
        <end position="65"/>
    </location>
</feature>